<dbReference type="HAMAP" id="MF_00550">
    <property type="entry name" value="Aminopeptidase_M20"/>
    <property type="match status" value="1"/>
</dbReference>
<feature type="domain" description="Peptidase M20 dimerisation" evidence="9">
    <location>
        <begin position="207"/>
        <end position="310"/>
    </location>
</feature>
<dbReference type="GO" id="GO:0045148">
    <property type="term" value="F:tripeptide aminopeptidase activity"/>
    <property type="evidence" value="ECO:0007669"/>
    <property type="project" value="UniProtKB-EC"/>
</dbReference>
<comment type="caution">
    <text evidence="10">The sequence shown here is derived from an EMBL/GenBank/DDBJ whole genome shotgun (WGS) entry which is preliminary data.</text>
</comment>
<dbReference type="PIRSF" id="PIRSF037215">
    <property type="entry name" value="Peptidase_M20B"/>
    <property type="match status" value="1"/>
</dbReference>
<feature type="binding site" evidence="8">
    <location>
        <position position="141"/>
    </location>
    <ligand>
        <name>Zn(2+)</name>
        <dbReference type="ChEBI" id="CHEBI:29105"/>
        <label>2</label>
    </ligand>
</feature>
<dbReference type="PROSITE" id="PS00758">
    <property type="entry name" value="ARGE_DAPE_CPG2_1"/>
    <property type="match status" value="1"/>
</dbReference>
<comment type="similarity">
    <text evidence="2 8">Belongs to the peptidase M20B family.</text>
</comment>
<feature type="binding site" evidence="8">
    <location>
        <position position="78"/>
    </location>
    <ligand>
        <name>Zn(2+)</name>
        <dbReference type="ChEBI" id="CHEBI:29105"/>
        <label>1</label>
    </ligand>
</feature>
<dbReference type="InterPro" id="IPR001261">
    <property type="entry name" value="ArgE/DapE_CS"/>
</dbReference>
<accession>A0ABS6EKM7</accession>
<feature type="active site" evidence="8">
    <location>
        <position position="80"/>
    </location>
</feature>
<evidence type="ECO:0000256" key="2">
    <source>
        <dbReference type="ARBA" id="ARBA00009692"/>
    </source>
</evidence>
<evidence type="ECO:0000256" key="7">
    <source>
        <dbReference type="ARBA" id="ARBA00023049"/>
    </source>
</evidence>
<evidence type="ECO:0000256" key="1">
    <source>
        <dbReference type="ARBA" id="ARBA00000870"/>
    </source>
</evidence>
<evidence type="ECO:0000256" key="8">
    <source>
        <dbReference type="HAMAP-Rule" id="MF_00550"/>
    </source>
</evidence>
<dbReference type="EC" id="3.4.11.4" evidence="8"/>
<keyword evidence="8" id="KW-0862">Zinc</keyword>
<dbReference type="RefSeq" id="WP_216440105.1">
    <property type="nucleotide sequence ID" value="NZ_JAHLQF010000003.1"/>
</dbReference>
<evidence type="ECO:0000313" key="10">
    <source>
        <dbReference type="EMBL" id="MBU5485570.1"/>
    </source>
</evidence>
<dbReference type="CDD" id="cd03892">
    <property type="entry name" value="M20_peptT"/>
    <property type="match status" value="1"/>
</dbReference>
<feature type="binding site" evidence="8">
    <location>
        <position position="198"/>
    </location>
    <ligand>
        <name>Zn(2+)</name>
        <dbReference type="ChEBI" id="CHEBI:29105"/>
        <label>1</label>
    </ligand>
</feature>
<feature type="active site" description="Proton acceptor" evidence="8">
    <location>
        <position position="175"/>
    </location>
</feature>
<gene>
    <name evidence="8 10" type="primary">pepT</name>
    <name evidence="10" type="ORF">KQI86_14720</name>
</gene>
<dbReference type="Proteomes" id="UP000726170">
    <property type="component" value="Unassembled WGS sequence"/>
</dbReference>
<keyword evidence="7 8" id="KW-0482">Metalloprotease</keyword>
<dbReference type="PANTHER" id="PTHR42994">
    <property type="entry name" value="PEPTIDASE T"/>
    <property type="match status" value="1"/>
</dbReference>
<keyword evidence="4 8" id="KW-0645">Protease</keyword>
<comment type="subcellular location">
    <subcellularLocation>
        <location evidence="8">Cytoplasm</location>
    </subcellularLocation>
</comment>
<comment type="function">
    <text evidence="8">Cleaves the N-terminal amino acid of tripeptides.</text>
</comment>
<feature type="binding site" evidence="8">
    <location>
        <position position="176"/>
    </location>
    <ligand>
        <name>Zn(2+)</name>
        <dbReference type="ChEBI" id="CHEBI:29105"/>
        <label>2</label>
    </ligand>
</feature>
<dbReference type="NCBIfam" id="TIGR01882">
    <property type="entry name" value="peptidase-T"/>
    <property type="match status" value="1"/>
</dbReference>
<dbReference type="EMBL" id="JAHLQF010000003">
    <property type="protein sequence ID" value="MBU5485570.1"/>
    <property type="molecule type" value="Genomic_DNA"/>
</dbReference>
<feature type="binding site" evidence="8">
    <location>
        <position position="380"/>
    </location>
    <ligand>
        <name>Zn(2+)</name>
        <dbReference type="ChEBI" id="CHEBI:29105"/>
        <label>2</label>
    </ligand>
</feature>
<dbReference type="InterPro" id="IPR002933">
    <property type="entry name" value="Peptidase_M20"/>
</dbReference>
<name>A0ABS6EKM7_9CLOT</name>
<keyword evidence="11" id="KW-1185">Reference proteome</keyword>
<dbReference type="NCBIfam" id="NF009920">
    <property type="entry name" value="PRK13381.1"/>
    <property type="match status" value="1"/>
</dbReference>
<organism evidence="10 11">
    <name type="scientific">Clostridium mobile</name>
    <dbReference type="NCBI Taxonomy" id="2841512"/>
    <lineage>
        <taxon>Bacteria</taxon>
        <taxon>Bacillati</taxon>
        <taxon>Bacillota</taxon>
        <taxon>Clostridia</taxon>
        <taxon>Eubacteriales</taxon>
        <taxon>Clostridiaceae</taxon>
        <taxon>Clostridium</taxon>
    </lineage>
</organism>
<proteinExistence type="inferred from homology"/>
<evidence type="ECO:0000259" key="9">
    <source>
        <dbReference type="Pfam" id="PF07687"/>
    </source>
</evidence>
<keyword evidence="5 8" id="KW-0479">Metal-binding</keyword>
<comment type="catalytic activity">
    <reaction evidence="1 8">
        <text>Release of the N-terminal residue from a tripeptide.</text>
        <dbReference type="EC" id="3.4.11.4"/>
    </reaction>
</comment>
<keyword evidence="3 8" id="KW-0031">Aminopeptidase</keyword>
<sequence>MSKVVERFLRYVRYNTKSDENSNTYPSTSEQLILARELEKELKEIGLSNVRIDEYGYVLGEVPSNIDKKVPAIGFIAHMDTSPDLSGENVNPKIVEDYDGKDIVLNVEENIVLSPKDSPELKNYIGKTLITTDGTTLLGGDDKAGIAEIITALEYLCNNPHIPHGKICVAFTPDEEVGNGTKYFDVEKFGADFAYTIDGGELGELEYENFNAAGADIIIKGRNVHPGSAKNKMINSMKIACELIDALPKDEVPESTEGYEGFYHLTSIQGEVEETKLSYIIRDFFKESFENKKSNLEKIVGELNNKYGEGTAILELEDQYYNMREKIEEVKYIVDIAYEAMKEVGVEPNVVPIRGGTDGARLSFMGLPTPNIFTGGHNFHGRFEYIPTFAMEKTVEVILKIVELTNKL</sequence>
<dbReference type="Pfam" id="PF07687">
    <property type="entry name" value="M20_dimer"/>
    <property type="match status" value="1"/>
</dbReference>
<evidence type="ECO:0000313" key="11">
    <source>
        <dbReference type="Proteomes" id="UP000726170"/>
    </source>
</evidence>
<keyword evidence="8" id="KW-0963">Cytoplasm</keyword>
<dbReference type="InterPro" id="IPR010161">
    <property type="entry name" value="Peptidase_M20B"/>
</dbReference>
<evidence type="ECO:0000256" key="6">
    <source>
        <dbReference type="ARBA" id="ARBA00022801"/>
    </source>
</evidence>
<dbReference type="Pfam" id="PF01546">
    <property type="entry name" value="Peptidase_M20"/>
    <property type="match status" value="1"/>
</dbReference>
<evidence type="ECO:0000256" key="3">
    <source>
        <dbReference type="ARBA" id="ARBA00022438"/>
    </source>
</evidence>
<protein>
    <recommendedName>
        <fullName evidence="8">Peptidase T</fullName>
        <ecNumber evidence="8">3.4.11.4</ecNumber>
    </recommendedName>
    <alternativeName>
        <fullName evidence="8">Aminotripeptidase</fullName>
        <shortName evidence="8">Tripeptidase</shortName>
    </alternativeName>
    <alternativeName>
        <fullName evidence="8">Tripeptide aminopeptidase</fullName>
    </alternativeName>
</protein>
<dbReference type="PANTHER" id="PTHR42994:SF1">
    <property type="entry name" value="PEPTIDASE T"/>
    <property type="match status" value="1"/>
</dbReference>
<comment type="cofactor">
    <cofactor evidence="8">
        <name>Zn(2+)</name>
        <dbReference type="ChEBI" id="CHEBI:29105"/>
    </cofactor>
    <text evidence="8">Binds 2 Zn(2+) ions per subunit.</text>
</comment>
<dbReference type="InterPro" id="IPR011650">
    <property type="entry name" value="Peptidase_M20_dimer"/>
</dbReference>
<keyword evidence="6 8" id="KW-0378">Hydrolase</keyword>
<evidence type="ECO:0000256" key="5">
    <source>
        <dbReference type="ARBA" id="ARBA00022723"/>
    </source>
</evidence>
<dbReference type="NCBIfam" id="NF003976">
    <property type="entry name" value="PRK05469.1"/>
    <property type="match status" value="1"/>
</dbReference>
<reference evidence="10 11" key="1">
    <citation type="submission" date="2021-06" db="EMBL/GenBank/DDBJ databases">
        <authorList>
            <person name="Sun Q."/>
            <person name="Li D."/>
        </authorList>
    </citation>
    <scope>NUCLEOTIDE SEQUENCE [LARGE SCALE GENOMIC DNA]</scope>
    <source>
        <strain evidence="10 11">MSJ-11</strain>
    </source>
</reference>
<feature type="binding site" evidence="8">
    <location>
        <position position="141"/>
    </location>
    <ligand>
        <name>Zn(2+)</name>
        <dbReference type="ChEBI" id="CHEBI:29105"/>
        <label>1</label>
    </ligand>
</feature>
<evidence type="ECO:0000256" key="4">
    <source>
        <dbReference type="ARBA" id="ARBA00022670"/>
    </source>
</evidence>